<dbReference type="KEGG" id="nam:NAMH_1428"/>
<feature type="chain" id="PRO_5002888340" evidence="1">
    <location>
        <begin position="19"/>
        <end position="834"/>
    </location>
</feature>
<reference evidence="2 3" key="1">
    <citation type="journal article" date="2009" name="PLoS Genet.">
        <title>Adaptations to submarine hydrothermal environments exemplified by the genome of Nautilia profundicola.</title>
        <authorList>
            <person name="Campbell B.J."/>
            <person name="Smith J.L."/>
            <person name="Hanson T.E."/>
            <person name="Klotz M.G."/>
            <person name="Stein L.Y."/>
            <person name="Lee C.K."/>
            <person name="Wu D."/>
            <person name="Robinson J.M."/>
            <person name="Khouri H.M."/>
            <person name="Eisen J.A."/>
            <person name="Cary S.C."/>
        </authorList>
    </citation>
    <scope>NUCLEOTIDE SEQUENCE [LARGE SCALE GENOMIC DNA]</scope>
    <source>
        <strain evidence="3">ATCC BAA-1463 / DSM 18972 / AmH</strain>
    </source>
</reference>
<dbReference type="InterPro" id="IPR013785">
    <property type="entry name" value="Aldolase_TIM"/>
</dbReference>
<dbReference type="SUPFAM" id="SSF88713">
    <property type="entry name" value="Glycoside hydrolase/deacetylase"/>
    <property type="match status" value="1"/>
</dbReference>
<keyword evidence="3" id="KW-1185">Reference proteome</keyword>
<dbReference type="STRING" id="598659.NAMH_1428"/>
<dbReference type="AlphaFoldDB" id="B9L632"/>
<evidence type="ECO:0000256" key="1">
    <source>
        <dbReference type="SAM" id="SignalP"/>
    </source>
</evidence>
<evidence type="ECO:0000313" key="3">
    <source>
        <dbReference type="Proteomes" id="UP000000448"/>
    </source>
</evidence>
<organism evidence="2 3">
    <name type="scientific">Nautilia profundicola (strain ATCC BAA-1463 / DSM 18972 / AmH)</name>
    <dbReference type="NCBI Taxonomy" id="598659"/>
    <lineage>
        <taxon>Bacteria</taxon>
        <taxon>Pseudomonadati</taxon>
        <taxon>Campylobacterota</taxon>
        <taxon>Epsilonproteobacteria</taxon>
        <taxon>Nautiliales</taxon>
        <taxon>Nautiliaceae</taxon>
        <taxon>Nautilia</taxon>
    </lineage>
</organism>
<dbReference type="RefSeq" id="WP_015902415.1">
    <property type="nucleotide sequence ID" value="NC_012115.1"/>
</dbReference>
<evidence type="ECO:0000313" key="2">
    <source>
        <dbReference type="EMBL" id="ACM93363.1"/>
    </source>
</evidence>
<name>B9L632_NAUPA</name>
<dbReference type="Proteomes" id="UP000000448">
    <property type="component" value="Chromosome"/>
</dbReference>
<dbReference type="SUPFAM" id="SSF51445">
    <property type="entry name" value="(Trans)glycosidases"/>
    <property type="match status" value="1"/>
</dbReference>
<dbReference type="InterPro" id="IPR017853">
    <property type="entry name" value="GH"/>
</dbReference>
<gene>
    <name evidence="2" type="ordered locus">NAMH_1428</name>
</gene>
<protein>
    <submittedName>
        <fullName evidence="2">Uncharacterized protein</fullName>
    </submittedName>
</protein>
<dbReference type="OrthoDB" id="5109343at2"/>
<feature type="signal peptide" evidence="1">
    <location>
        <begin position="1"/>
        <end position="18"/>
    </location>
</feature>
<dbReference type="eggNOG" id="COG3868">
    <property type="taxonomic scope" value="Bacteria"/>
</dbReference>
<sequence>MKRLCFFSLFFNCLFALSIGFNYQFNVPKEAFYTYDWLVINSNVKRYKTDSKLIAYFSVEENEKKLNPKWIIGYNQKWHSYIYDIRNKEYKKYLLNKIKKLNNFDGVFLDTLDSFELTKVDKKSYKNALLNFLKEVKKIFKNKIIIFNRGFEFIDEVKPNAIVVENLFTNDNGRNISKNEKKFIISELNNAKTKGIIPIVIDYIEPFDKHIAVDLAKKIQNLGFIPYIADKNLYSIGVSNTYLIPRKILVVYNTIDSKENSLAHIMVSMPLEFFGYIPDLKTVTELPYDTSMYDYIIVVLEKKVKNQKIYQKWLNAQIKQGKKILFLSEFGLENLSFLKINTYKSNSYCFSLYKSALKPFESTFDMGTIKTYPIIDPLNAKYLVTFVNKANQKTVIAAKTEWGGYFINPFDYYGNIILWKVNPFTFIPETLGLKELPLPDFTTENGRRIWFSHIDGDGFVNKNIITSKFASEELYEKVFSKYNLPFSVSVIEGEIAPYGLYPQYSEQAMKIARKIFRLKNVEPASHSFSHPFDWVDKNHPRLPIKNYRFSFIREINGSLKFVSKLAGKKSNLFFWTGACNPPRNVLAYVDNHGILAINGQDTYIMKSKKFLYYIAPLGIYRGEYFQIYAQMANENIYTDLWKNKLGYIKAKQTIELTENPRRLKAVDIYFHHYSGAYPASLYALKNVINYSLKQHVLPMYTSEWIKIAKDFENSYLLKDLNGFYIYKNSSDLRTLKIKGNHDVDVKKSKGVLGYVFEKGYTYISLDNTKLHKIVFGKSDVPYLKYANKRIMSHRNGIYNFDEGFGDLKVDFFLPKNCKLIIYNNAVKVKCAAEK</sequence>
<dbReference type="PANTHER" id="PTHR35882">
    <property type="entry name" value="PELA"/>
    <property type="match status" value="1"/>
</dbReference>
<dbReference type="EMBL" id="CP001279">
    <property type="protein sequence ID" value="ACM93363.1"/>
    <property type="molecule type" value="Genomic_DNA"/>
</dbReference>
<dbReference type="InterPro" id="IPR011330">
    <property type="entry name" value="Glyco_hydro/deAcase_b/a-brl"/>
</dbReference>
<dbReference type="GO" id="GO:0005975">
    <property type="term" value="P:carbohydrate metabolic process"/>
    <property type="evidence" value="ECO:0007669"/>
    <property type="project" value="InterPro"/>
</dbReference>
<accession>B9L632</accession>
<proteinExistence type="predicted"/>
<dbReference type="PANTHER" id="PTHR35882:SF2">
    <property type="entry name" value="PELA"/>
    <property type="match status" value="1"/>
</dbReference>
<dbReference type="CDD" id="cd10922">
    <property type="entry name" value="CE4_PelA_like_C"/>
    <property type="match status" value="1"/>
</dbReference>
<dbReference type="Gene3D" id="3.20.20.70">
    <property type="entry name" value="Aldolase class I"/>
    <property type="match status" value="1"/>
</dbReference>
<dbReference type="HOGENOM" id="CLU_014516_0_0_7"/>
<keyword evidence="1" id="KW-0732">Signal</keyword>